<accession>A0A0E9XMJ2</accession>
<sequence>MILMPDEQQNDDFIDIDFIFGNLFSVFAESWPNSFIRWWLGHSRDFRAQLWWNQYFTCSY</sequence>
<evidence type="ECO:0000313" key="1">
    <source>
        <dbReference type="EMBL" id="JAI03943.1"/>
    </source>
</evidence>
<reference evidence="1" key="2">
    <citation type="journal article" date="2015" name="Fish Shellfish Immunol.">
        <title>Early steps in the European eel (Anguilla anguilla)-Vibrio vulnificus interaction in the gills: Role of the RtxA13 toxin.</title>
        <authorList>
            <person name="Callol A."/>
            <person name="Pajuelo D."/>
            <person name="Ebbesson L."/>
            <person name="Teles M."/>
            <person name="MacKenzie S."/>
            <person name="Amaro C."/>
        </authorList>
    </citation>
    <scope>NUCLEOTIDE SEQUENCE</scope>
</reference>
<reference evidence="1" key="1">
    <citation type="submission" date="2014-11" db="EMBL/GenBank/DDBJ databases">
        <authorList>
            <person name="Amaro Gonzalez C."/>
        </authorList>
    </citation>
    <scope>NUCLEOTIDE SEQUENCE</scope>
</reference>
<name>A0A0E9XMJ2_ANGAN</name>
<dbReference type="AlphaFoldDB" id="A0A0E9XMJ2"/>
<organism evidence="1">
    <name type="scientific">Anguilla anguilla</name>
    <name type="common">European freshwater eel</name>
    <name type="synonym">Muraena anguilla</name>
    <dbReference type="NCBI Taxonomy" id="7936"/>
    <lineage>
        <taxon>Eukaryota</taxon>
        <taxon>Metazoa</taxon>
        <taxon>Chordata</taxon>
        <taxon>Craniata</taxon>
        <taxon>Vertebrata</taxon>
        <taxon>Euteleostomi</taxon>
        <taxon>Actinopterygii</taxon>
        <taxon>Neopterygii</taxon>
        <taxon>Teleostei</taxon>
        <taxon>Anguilliformes</taxon>
        <taxon>Anguillidae</taxon>
        <taxon>Anguilla</taxon>
    </lineage>
</organism>
<protein>
    <submittedName>
        <fullName evidence="1">Uncharacterized protein</fullName>
    </submittedName>
</protein>
<proteinExistence type="predicted"/>
<dbReference type="EMBL" id="GBXM01004635">
    <property type="protein sequence ID" value="JAI03943.1"/>
    <property type="molecule type" value="Transcribed_RNA"/>
</dbReference>